<reference evidence="2" key="1">
    <citation type="submission" date="2018-06" db="EMBL/GenBank/DDBJ databases">
        <authorList>
            <person name="Zhirakovskaya E."/>
        </authorList>
    </citation>
    <scope>NUCLEOTIDE SEQUENCE</scope>
</reference>
<keyword evidence="1" id="KW-1133">Transmembrane helix</keyword>
<feature type="non-terminal residue" evidence="2">
    <location>
        <position position="204"/>
    </location>
</feature>
<keyword evidence="1" id="KW-0812">Transmembrane</keyword>
<accession>A0A3B0Z9A0</accession>
<dbReference type="AlphaFoldDB" id="A0A3B0Z9A0"/>
<evidence type="ECO:0000313" key="2">
    <source>
        <dbReference type="EMBL" id="VAW82839.1"/>
    </source>
</evidence>
<dbReference type="EMBL" id="UOFK01000333">
    <property type="protein sequence ID" value="VAW82839.1"/>
    <property type="molecule type" value="Genomic_DNA"/>
</dbReference>
<proteinExistence type="predicted"/>
<organism evidence="2">
    <name type="scientific">hydrothermal vent metagenome</name>
    <dbReference type="NCBI Taxonomy" id="652676"/>
    <lineage>
        <taxon>unclassified sequences</taxon>
        <taxon>metagenomes</taxon>
        <taxon>ecological metagenomes</taxon>
    </lineage>
</organism>
<sequence>MSRPEIVDVKALKRTVLILLTVAAISAALWWSSDQYKQTRVATIQQARSDLNTTRDKYHLALKANDILKTSQQRYRHLQQRGFVGDEPRLLWIESLRATGREHHLYNLQYSLQQQQAVQLHGQENIEYYQLYASTMKLELNLAHEIDLLRYLDDLERRRPAVYQLRSCSLKPLFADNGIDLDKANISASCDLLWYTLKNLASVE</sequence>
<gene>
    <name evidence="2" type="ORF">MNBD_GAMMA13-1148</name>
</gene>
<feature type="transmembrane region" description="Helical" evidence="1">
    <location>
        <begin position="12"/>
        <end position="31"/>
    </location>
</feature>
<name>A0A3B0Z9A0_9ZZZZ</name>
<evidence type="ECO:0000256" key="1">
    <source>
        <dbReference type="SAM" id="Phobius"/>
    </source>
</evidence>
<protein>
    <submittedName>
        <fullName evidence="2">Uncharacterized protein</fullName>
    </submittedName>
</protein>
<keyword evidence="1" id="KW-0472">Membrane</keyword>